<dbReference type="SUPFAM" id="SSF81606">
    <property type="entry name" value="PP2C-like"/>
    <property type="match status" value="1"/>
</dbReference>
<dbReference type="PANTHER" id="PTHR47992">
    <property type="entry name" value="PROTEIN PHOSPHATASE"/>
    <property type="match status" value="1"/>
</dbReference>
<dbReference type="SMART" id="SM00332">
    <property type="entry name" value="PP2Cc"/>
    <property type="match status" value="1"/>
</dbReference>
<dbReference type="AlphaFoldDB" id="A0A645BHG2"/>
<name>A0A645BHG2_9ZZZZ</name>
<dbReference type="Gene3D" id="3.60.40.10">
    <property type="entry name" value="PPM-type phosphatase domain"/>
    <property type="match status" value="1"/>
</dbReference>
<dbReference type="CDD" id="cd00143">
    <property type="entry name" value="PP2Cc"/>
    <property type="match status" value="1"/>
</dbReference>
<evidence type="ECO:0000259" key="1">
    <source>
        <dbReference type="PROSITE" id="PS51746"/>
    </source>
</evidence>
<dbReference type="InterPro" id="IPR036457">
    <property type="entry name" value="PPM-type-like_dom_sf"/>
</dbReference>
<protein>
    <recommendedName>
        <fullName evidence="1">PPM-type phosphatase domain-containing protein</fullName>
    </recommendedName>
</protein>
<sequence>MQLFKKWFGKKDEKPADITRPVVEMVQTTPLSEDQLKTVSYEAIKLRPPQFLIGCGQSAGLQRDHNEDTLFYMSSILANGVNDIPFAICVVADGMGGHKNGEIASDVAARTFARMLIMRIYSHLLEVNPDPMEESLQETIEKAFNEVQKSVVRNAPGGGTTLTIALLLGEQVIIAHVGDSRAYFIYPDGRIQKLTKDHSLVQRMVDLEEITELEAQTHPHRNVLLKAMGQTEPVQPDIQTHQIPKAGHLMLCSDGLWGVISETEIYRIISAESDPVLASHRMIEAANRSGGPDNISVVLVKFQG</sequence>
<dbReference type="EMBL" id="VSSQ01020223">
    <property type="protein sequence ID" value="MPM64910.1"/>
    <property type="molecule type" value="Genomic_DNA"/>
</dbReference>
<accession>A0A645BHG2</accession>
<proteinExistence type="predicted"/>
<dbReference type="PROSITE" id="PS51746">
    <property type="entry name" value="PPM_2"/>
    <property type="match status" value="1"/>
</dbReference>
<organism evidence="2">
    <name type="scientific">bioreactor metagenome</name>
    <dbReference type="NCBI Taxonomy" id="1076179"/>
    <lineage>
        <taxon>unclassified sequences</taxon>
        <taxon>metagenomes</taxon>
        <taxon>ecological metagenomes</taxon>
    </lineage>
</organism>
<dbReference type="SMART" id="SM00331">
    <property type="entry name" value="PP2C_SIG"/>
    <property type="match status" value="1"/>
</dbReference>
<dbReference type="InterPro" id="IPR015655">
    <property type="entry name" value="PP2C"/>
</dbReference>
<gene>
    <name evidence="2" type="ORF">SDC9_111801</name>
</gene>
<comment type="caution">
    <text evidence="2">The sequence shown here is derived from an EMBL/GenBank/DDBJ whole genome shotgun (WGS) entry which is preliminary data.</text>
</comment>
<evidence type="ECO:0000313" key="2">
    <source>
        <dbReference type="EMBL" id="MPM64910.1"/>
    </source>
</evidence>
<feature type="domain" description="PPM-type phosphatase" evidence="1">
    <location>
        <begin position="52"/>
        <end position="302"/>
    </location>
</feature>
<dbReference type="InterPro" id="IPR001932">
    <property type="entry name" value="PPM-type_phosphatase-like_dom"/>
</dbReference>
<dbReference type="GO" id="GO:0004722">
    <property type="term" value="F:protein serine/threonine phosphatase activity"/>
    <property type="evidence" value="ECO:0007669"/>
    <property type="project" value="InterPro"/>
</dbReference>
<reference evidence="2" key="1">
    <citation type="submission" date="2019-08" db="EMBL/GenBank/DDBJ databases">
        <authorList>
            <person name="Kucharzyk K."/>
            <person name="Murdoch R.W."/>
            <person name="Higgins S."/>
            <person name="Loffler F."/>
        </authorList>
    </citation>
    <scope>NUCLEOTIDE SEQUENCE</scope>
</reference>
<dbReference type="Pfam" id="PF13672">
    <property type="entry name" value="PP2C_2"/>
    <property type="match status" value="1"/>
</dbReference>